<evidence type="ECO:0000256" key="3">
    <source>
        <dbReference type="RuleBase" id="RU366019"/>
    </source>
</evidence>
<protein>
    <recommendedName>
        <fullName evidence="3">Neutral ceramidase</fullName>
        <ecNumber evidence="3">3.5.1.23</ecNumber>
    </recommendedName>
</protein>
<dbReference type="EMBL" id="JBBXJM010000003">
    <property type="protein sequence ID" value="KAL1410514.1"/>
    <property type="molecule type" value="Genomic_DNA"/>
</dbReference>
<dbReference type="Pfam" id="PF17048">
    <property type="entry name" value="Ceramidse_alk_C"/>
    <property type="match status" value="1"/>
</dbReference>
<dbReference type="InterPro" id="IPR038445">
    <property type="entry name" value="NCDase_C_sf"/>
</dbReference>
<dbReference type="EC" id="3.5.1.23" evidence="3"/>
<accession>A0ABR3Q6Y7</accession>
<evidence type="ECO:0000313" key="7">
    <source>
        <dbReference type="EMBL" id="KAL1410514.1"/>
    </source>
</evidence>
<dbReference type="PANTHER" id="PTHR12670:SF20">
    <property type="entry name" value="NEUTRAL CERAMIDASE"/>
    <property type="match status" value="1"/>
</dbReference>
<keyword evidence="4" id="KW-0732">Signal</keyword>
<evidence type="ECO:0000259" key="6">
    <source>
        <dbReference type="Pfam" id="PF17048"/>
    </source>
</evidence>
<organism evidence="7 8">
    <name type="scientific">Vanrija albida</name>
    <dbReference type="NCBI Taxonomy" id="181172"/>
    <lineage>
        <taxon>Eukaryota</taxon>
        <taxon>Fungi</taxon>
        <taxon>Dikarya</taxon>
        <taxon>Basidiomycota</taxon>
        <taxon>Agaricomycotina</taxon>
        <taxon>Tremellomycetes</taxon>
        <taxon>Trichosporonales</taxon>
        <taxon>Trichosporonaceae</taxon>
        <taxon>Vanrija</taxon>
    </lineage>
</organism>
<proteinExistence type="inferred from homology"/>
<dbReference type="InterPro" id="IPR006823">
    <property type="entry name" value="Ceramidase_alk"/>
</dbReference>
<dbReference type="PANTHER" id="PTHR12670">
    <property type="entry name" value="CERAMIDASE"/>
    <property type="match status" value="1"/>
</dbReference>
<evidence type="ECO:0000256" key="4">
    <source>
        <dbReference type="SAM" id="SignalP"/>
    </source>
</evidence>
<feature type="signal peptide" evidence="4">
    <location>
        <begin position="1"/>
        <end position="31"/>
    </location>
</feature>
<dbReference type="InterPro" id="IPR031331">
    <property type="entry name" value="NEUT/ALK_ceramidase_C"/>
</dbReference>
<feature type="chain" id="PRO_5047250346" description="Neutral ceramidase" evidence="4">
    <location>
        <begin position="32"/>
        <end position="820"/>
    </location>
</feature>
<evidence type="ECO:0000313" key="8">
    <source>
        <dbReference type="Proteomes" id="UP001565368"/>
    </source>
</evidence>
<dbReference type="Gene3D" id="2.60.40.2300">
    <property type="entry name" value="Neutral/alkaline non-lysosomal ceramidase, C-terminal domain"/>
    <property type="match status" value="1"/>
</dbReference>
<dbReference type="Pfam" id="PF04734">
    <property type="entry name" value="Ceramidase_alk"/>
    <property type="match status" value="2"/>
</dbReference>
<feature type="domain" description="Neutral/alkaline non-lysosomal ceramidase N-terminal" evidence="5">
    <location>
        <begin position="454"/>
        <end position="651"/>
    </location>
</feature>
<evidence type="ECO:0000259" key="5">
    <source>
        <dbReference type="Pfam" id="PF04734"/>
    </source>
</evidence>
<comment type="catalytic activity">
    <reaction evidence="3">
        <text>an N-acylsphing-4-enine + H2O = sphing-4-enine + a fatty acid</text>
        <dbReference type="Rhea" id="RHEA:20856"/>
        <dbReference type="ChEBI" id="CHEBI:15377"/>
        <dbReference type="ChEBI" id="CHEBI:28868"/>
        <dbReference type="ChEBI" id="CHEBI:52639"/>
        <dbReference type="ChEBI" id="CHEBI:57756"/>
        <dbReference type="EC" id="3.5.1.23"/>
    </reaction>
</comment>
<comment type="caution">
    <text evidence="7">The sequence shown here is derived from an EMBL/GenBank/DDBJ whole genome shotgun (WGS) entry which is preliminary data.</text>
</comment>
<name>A0ABR3Q6Y7_9TREE</name>
<feature type="domain" description="Neutral/alkaline non-lysosomal ceramidase C-terminal" evidence="6">
    <location>
        <begin position="666"/>
        <end position="818"/>
    </location>
</feature>
<dbReference type="RefSeq" id="XP_069210458.1">
    <property type="nucleotide sequence ID" value="XM_069353040.1"/>
</dbReference>
<dbReference type="Proteomes" id="UP001565368">
    <property type="component" value="Unassembled WGS sequence"/>
</dbReference>
<dbReference type="InterPro" id="IPR031329">
    <property type="entry name" value="NEUT/ALK_ceramidase_N"/>
</dbReference>
<keyword evidence="8" id="KW-1185">Reference proteome</keyword>
<reference evidence="7 8" key="1">
    <citation type="submission" date="2023-08" db="EMBL/GenBank/DDBJ databases">
        <title>Annotated Genome Sequence of Vanrija albida AlHP1.</title>
        <authorList>
            <person name="Herzog R."/>
        </authorList>
    </citation>
    <scope>NUCLEOTIDE SEQUENCE [LARGE SCALE GENOMIC DNA]</scope>
    <source>
        <strain evidence="7 8">AlHP1</strain>
    </source>
</reference>
<evidence type="ECO:0000256" key="1">
    <source>
        <dbReference type="ARBA" id="ARBA00009835"/>
    </source>
</evidence>
<comment type="similarity">
    <text evidence="1 3">Belongs to the neutral ceramidase family.</text>
</comment>
<keyword evidence="3" id="KW-0443">Lipid metabolism</keyword>
<keyword evidence="3" id="KW-0746">Sphingolipid metabolism</keyword>
<gene>
    <name evidence="7" type="ORF">Q8F55_004527</name>
</gene>
<evidence type="ECO:0000256" key="2">
    <source>
        <dbReference type="ARBA" id="ARBA00022801"/>
    </source>
</evidence>
<sequence length="820" mass="88526">MLVRPHRPWRRLPAFLVVLTLLLLGLPAAAAAFAVFVVPRKPWRPTRTQLAVLAVVLIGIPAAAKGDKYLVGVGKADITGPVVELPLAGYAKGLDQVGGGLRQRLYSRAFIFGSVNTPQDRIVYLVLDVAMGDTAVRRGIIEELEKLGPEYAVYNTQNIALTATHSHSGPAGYHNYMLPQVVSLGLNEQSLNAQIEGAVLSIRRAHESLQEGYIDVGYADVKDGNINRSLFAYLANPAAEREAYDSSTDTQMTLLSIRRASDSKLVGVLNWYAVHGTSVSSRNSLVSGDNKGVAAWLLERDMAADPSAAPEFVAGFSQANVGDVSPNVLGQWCEDGSEQTCTLEKSTCSDGTVRKCHGRGPRHATGDKGVESCFEMGRRQYAASKGILLAQSRAAQGFLLRICSLRRPRLPDWNLPHLDTGSWWMGLLTGPLSLLSWSPYRAWVWICSSVHVSSVSTPLVGPTVKSFHFFKDLRYFSFPLPDGSWAQTCPGALGYSFAAGTTDGPGIADFVQSHTGGANHNPVWKIVTKALKTPSARQKECQGVKNILIDVGEMDWPYAWSANIVDIQMLRVGQLVMIIAPAEATTMSGRRWRAAVKRAAASIVGGEPIVVLGGPSNTYSHYVATPEEYDVQRYEGASTLFGRHTLDAYINLTVSAIGALSPTAANGALPLGPSPPDNRAPKSLSLSPGVVYDNPPLGKAMGQVVSAPNATYMRGEVAKAVFVGANPRNNLRLEGTFAAVEQLQGDGSWARVRSDADWFLTFTWTRTDILWGASTVEIAWDTGDGAGRGTYRFRYYGDRKASGSGRIVPFEGVTEAFELV</sequence>
<keyword evidence="2 3" id="KW-0378">Hydrolase</keyword>
<feature type="domain" description="Neutral/alkaline non-lysosomal ceramidase N-terminal" evidence="5">
    <location>
        <begin position="69"/>
        <end position="397"/>
    </location>
</feature>
<dbReference type="GeneID" id="95985570"/>